<accession>A0A381W4V9</accession>
<feature type="region of interest" description="Disordered" evidence="1">
    <location>
        <begin position="117"/>
        <end position="143"/>
    </location>
</feature>
<evidence type="ECO:0000256" key="1">
    <source>
        <dbReference type="SAM" id="MobiDB-lite"/>
    </source>
</evidence>
<gene>
    <name evidence="2" type="ORF">METZ01_LOCUS99831</name>
</gene>
<protein>
    <submittedName>
        <fullName evidence="2">Uncharacterized protein</fullName>
    </submittedName>
</protein>
<organism evidence="2">
    <name type="scientific">marine metagenome</name>
    <dbReference type="NCBI Taxonomy" id="408172"/>
    <lineage>
        <taxon>unclassified sequences</taxon>
        <taxon>metagenomes</taxon>
        <taxon>ecological metagenomes</taxon>
    </lineage>
</organism>
<dbReference type="EMBL" id="UINC01010570">
    <property type="protein sequence ID" value="SVA46977.1"/>
    <property type="molecule type" value="Genomic_DNA"/>
</dbReference>
<evidence type="ECO:0000313" key="2">
    <source>
        <dbReference type="EMBL" id="SVA46977.1"/>
    </source>
</evidence>
<dbReference type="AlphaFoldDB" id="A0A381W4V9"/>
<proteinExistence type="predicted"/>
<reference evidence="2" key="1">
    <citation type="submission" date="2018-05" db="EMBL/GenBank/DDBJ databases">
        <authorList>
            <person name="Lanie J.A."/>
            <person name="Ng W.-L."/>
            <person name="Kazmierczak K.M."/>
            <person name="Andrzejewski T.M."/>
            <person name="Davidsen T.M."/>
            <person name="Wayne K.J."/>
            <person name="Tettelin H."/>
            <person name="Glass J.I."/>
            <person name="Rusch D."/>
            <person name="Podicherti R."/>
            <person name="Tsui H.-C.T."/>
            <person name="Winkler M.E."/>
        </authorList>
    </citation>
    <scope>NUCLEOTIDE SEQUENCE</scope>
</reference>
<name>A0A381W4V9_9ZZZZ</name>
<sequence>MNRVVGLAVVLWLLPVWPVTAQQEAPAFRTAWGDPDLMGVWDFRSLTPLQRPRELAGKSVLTPEEAAAYERERVALLDKDRRTGDGLSSAGDVANAYNEFWWDYGKELTDDRRTSLVVDPPEGRIPDLTEAGQARRASRREMRRRDAWSPVDRGVAERCILGFNAGPPMNPSAYNNNVQIFQAPGYVVLFNEMVHDSRVVSLDGRDHLPDEMRQWRGDSRGRWDGDTLVVESTNFTDNTSFSGSGRAMRLVERFTRIDDGTVLYEYTVDDPDSFVSPWTVAIPMKHNDQPLFEYACHEGNYGMTNLMESARAVDAQRAVSGAQ</sequence>